<accession>A0A540LVF4</accession>
<dbReference type="Proteomes" id="UP000315295">
    <property type="component" value="Unassembled WGS sequence"/>
</dbReference>
<name>A0A540LVF4_MALBA</name>
<protein>
    <recommendedName>
        <fullName evidence="3">YDG domain-containing protein</fullName>
    </recommendedName>
</protein>
<organism evidence="4 5">
    <name type="scientific">Malus baccata</name>
    <name type="common">Siberian crab apple</name>
    <name type="synonym">Pyrus baccata</name>
    <dbReference type="NCBI Taxonomy" id="106549"/>
    <lineage>
        <taxon>Eukaryota</taxon>
        <taxon>Viridiplantae</taxon>
        <taxon>Streptophyta</taxon>
        <taxon>Embryophyta</taxon>
        <taxon>Tracheophyta</taxon>
        <taxon>Spermatophyta</taxon>
        <taxon>Magnoliopsida</taxon>
        <taxon>eudicotyledons</taxon>
        <taxon>Gunneridae</taxon>
        <taxon>Pentapetalae</taxon>
        <taxon>rosids</taxon>
        <taxon>fabids</taxon>
        <taxon>Rosales</taxon>
        <taxon>Rosaceae</taxon>
        <taxon>Amygdaloideae</taxon>
        <taxon>Maleae</taxon>
        <taxon>Malus</taxon>
    </lineage>
</organism>
<gene>
    <name evidence="4" type="ORF">C1H46_024179</name>
</gene>
<dbReference type="PROSITE" id="PS51015">
    <property type="entry name" value="YDG"/>
    <property type="match status" value="1"/>
</dbReference>
<dbReference type="GO" id="GO:0005634">
    <property type="term" value="C:nucleus"/>
    <property type="evidence" value="ECO:0007669"/>
    <property type="project" value="UniProtKB-SubCell"/>
</dbReference>
<keyword evidence="5" id="KW-1185">Reference proteome</keyword>
<comment type="caution">
    <text evidence="4">The sequence shown here is derived from an EMBL/GenBank/DDBJ whole genome shotgun (WGS) entry which is preliminary data.</text>
</comment>
<evidence type="ECO:0000256" key="1">
    <source>
        <dbReference type="ARBA" id="ARBA00023242"/>
    </source>
</evidence>
<reference evidence="4 5" key="1">
    <citation type="journal article" date="2019" name="G3 (Bethesda)">
        <title>Sequencing of a Wild Apple (Malus baccata) Genome Unravels the Differences Between Cultivated and Wild Apple Species Regarding Disease Resistance and Cold Tolerance.</title>
        <authorList>
            <person name="Chen X."/>
        </authorList>
    </citation>
    <scope>NUCLEOTIDE SEQUENCE [LARGE SCALE GENOMIC DNA]</scope>
    <source>
        <strain evidence="5">cv. Shandingzi</strain>
        <tissue evidence="4">Leaves</tissue>
    </source>
</reference>
<dbReference type="STRING" id="106549.A0A540LVF4"/>
<dbReference type="AlphaFoldDB" id="A0A540LVF4"/>
<keyword evidence="1 2" id="KW-0539">Nucleus</keyword>
<proteinExistence type="predicted"/>
<evidence type="ECO:0000313" key="5">
    <source>
        <dbReference type="Proteomes" id="UP000315295"/>
    </source>
</evidence>
<evidence type="ECO:0000256" key="2">
    <source>
        <dbReference type="PROSITE-ProRule" id="PRU00358"/>
    </source>
</evidence>
<dbReference type="Pfam" id="PF02182">
    <property type="entry name" value="SAD_SRA"/>
    <property type="match status" value="1"/>
</dbReference>
<dbReference type="InterPro" id="IPR015947">
    <property type="entry name" value="PUA-like_sf"/>
</dbReference>
<comment type="subcellular location">
    <subcellularLocation>
        <location evidence="2">Nucleus</location>
    </subcellularLocation>
</comment>
<dbReference type="InterPro" id="IPR003105">
    <property type="entry name" value="SRA_YDG"/>
</dbReference>
<evidence type="ECO:0000313" key="4">
    <source>
        <dbReference type="EMBL" id="TQD90262.1"/>
    </source>
</evidence>
<dbReference type="InterPro" id="IPR036987">
    <property type="entry name" value="SRA-YDG_sf"/>
</dbReference>
<dbReference type="Gene3D" id="2.30.280.10">
    <property type="entry name" value="SRA-YDG"/>
    <property type="match status" value="1"/>
</dbReference>
<dbReference type="SUPFAM" id="SSF88697">
    <property type="entry name" value="PUA domain-like"/>
    <property type="match status" value="1"/>
</dbReference>
<feature type="domain" description="YDG" evidence="3">
    <location>
        <begin position="15"/>
        <end position="63"/>
    </location>
</feature>
<sequence>MLKKNQILFPEKKIGHLAGIAVGHQFYSRTEMVAIGFHSHLLSGIDCLGESKGKETNLLSLED</sequence>
<evidence type="ECO:0000259" key="3">
    <source>
        <dbReference type="PROSITE" id="PS51015"/>
    </source>
</evidence>
<dbReference type="EMBL" id="VIEB01000457">
    <property type="protein sequence ID" value="TQD90262.1"/>
    <property type="molecule type" value="Genomic_DNA"/>
</dbReference>